<feature type="compositionally biased region" description="Low complexity" evidence="1">
    <location>
        <begin position="32"/>
        <end position="44"/>
    </location>
</feature>
<protein>
    <submittedName>
        <fullName evidence="2">Uncharacterized protein</fullName>
    </submittedName>
</protein>
<feature type="non-terminal residue" evidence="2">
    <location>
        <position position="1"/>
    </location>
</feature>
<accession>A0A699IFB7</accession>
<proteinExistence type="predicted"/>
<dbReference type="AlphaFoldDB" id="A0A699IFB7"/>
<feature type="region of interest" description="Disordered" evidence="1">
    <location>
        <begin position="1"/>
        <end position="44"/>
    </location>
</feature>
<gene>
    <name evidence="2" type="ORF">Tci_527856</name>
</gene>
<evidence type="ECO:0000256" key="1">
    <source>
        <dbReference type="SAM" id="MobiDB-lite"/>
    </source>
</evidence>
<name>A0A699IFB7_TANCI</name>
<reference evidence="2" key="1">
    <citation type="journal article" date="2019" name="Sci. Rep.">
        <title>Draft genome of Tanacetum cinerariifolium, the natural source of mosquito coil.</title>
        <authorList>
            <person name="Yamashiro T."/>
            <person name="Shiraishi A."/>
            <person name="Satake H."/>
            <person name="Nakayama K."/>
        </authorList>
    </citation>
    <scope>NUCLEOTIDE SEQUENCE</scope>
</reference>
<comment type="caution">
    <text evidence="2">The sequence shown here is derived from an EMBL/GenBank/DDBJ whole genome shotgun (WGS) entry which is preliminary data.</text>
</comment>
<evidence type="ECO:0000313" key="2">
    <source>
        <dbReference type="EMBL" id="GEZ55883.1"/>
    </source>
</evidence>
<organism evidence="2">
    <name type="scientific">Tanacetum cinerariifolium</name>
    <name type="common">Dalmatian daisy</name>
    <name type="synonym">Chrysanthemum cinerariifolium</name>
    <dbReference type="NCBI Taxonomy" id="118510"/>
    <lineage>
        <taxon>Eukaryota</taxon>
        <taxon>Viridiplantae</taxon>
        <taxon>Streptophyta</taxon>
        <taxon>Embryophyta</taxon>
        <taxon>Tracheophyta</taxon>
        <taxon>Spermatophyta</taxon>
        <taxon>Magnoliopsida</taxon>
        <taxon>eudicotyledons</taxon>
        <taxon>Gunneridae</taxon>
        <taxon>Pentapetalae</taxon>
        <taxon>asterids</taxon>
        <taxon>campanulids</taxon>
        <taxon>Asterales</taxon>
        <taxon>Asteraceae</taxon>
        <taxon>Asteroideae</taxon>
        <taxon>Anthemideae</taxon>
        <taxon>Anthemidinae</taxon>
        <taxon>Tanacetum</taxon>
    </lineage>
</organism>
<sequence>DVVPRGQVRDEGASESRGGATGSKGRGSVAMSKGGASGSRSGVSVSRGVVCGSKGGLSVSGGASGQEVKMDDPNITMEEYIRLEEEKVRRRGQVYNWETATYGKFWCNEDVHDLRSIESEFPAIVLNDALTSEVAVSCEPTDSENDNNKVNMPSFLSPDNTVSYFDDLDFFKDFENEFPAIVYSDALTSKLDLLTKPSVSPQHIYKFDLKDETSLSECDENGQNVLCFNDLFHFNVIYPNDSKSDKDNDDDKINIKHSLGDCLRRIQTPWIRRIDLLDVIQSLFFSTADTAYSLNEYSVYDTGINSVYPGRNSLNRKSKNVGEGFTNLEIMKCLSLETSRLLFNTQSCSINQHGESTKQI</sequence>
<dbReference type="EMBL" id="BKCJ010293698">
    <property type="protein sequence ID" value="GEZ55883.1"/>
    <property type="molecule type" value="Genomic_DNA"/>
</dbReference>